<evidence type="ECO:0000313" key="3">
    <source>
        <dbReference type="Proteomes" id="UP001152607"/>
    </source>
</evidence>
<name>A0A9W4UDK5_9PLEO</name>
<dbReference type="AlphaFoldDB" id="A0A9W4UDK5"/>
<dbReference type="PANTHER" id="PTHR38696:SF1">
    <property type="entry name" value="MEDIATOR OF RNA POLYMERASE II TRANSCRIPTION SUBUNIT 13"/>
    <property type="match status" value="1"/>
</dbReference>
<organism evidence="2 3">
    <name type="scientific">Periconia digitata</name>
    <dbReference type="NCBI Taxonomy" id="1303443"/>
    <lineage>
        <taxon>Eukaryota</taxon>
        <taxon>Fungi</taxon>
        <taxon>Dikarya</taxon>
        <taxon>Ascomycota</taxon>
        <taxon>Pezizomycotina</taxon>
        <taxon>Dothideomycetes</taxon>
        <taxon>Pleosporomycetidae</taxon>
        <taxon>Pleosporales</taxon>
        <taxon>Massarineae</taxon>
        <taxon>Periconiaceae</taxon>
        <taxon>Periconia</taxon>
    </lineage>
</organism>
<evidence type="ECO:0000313" key="2">
    <source>
        <dbReference type="EMBL" id="CAI6334015.1"/>
    </source>
</evidence>
<accession>A0A9W4UDK5</accession>
<reference evidence="2" key="1">
    <citation type="submission" date="2023-01" db="EMBL/GenBank/DDBJ databases">
        <authorList>
            <person name="Van Ghelder C."/>
            <person name="Rancurel C."/>
        </authorList>
    </citation>
    <scope>NUCLEOTIDE SEQUENCE</scope>
    <source>
        <strain evidence="2">CNCM I-4278</strain>
    </source>
</reference>
<comment type="caution">
    <text evidence="2">The sequence shown here is derived from an EMBL/GenBank/DDBJ whole genome shotgun (WGS) entry which is preliminary data.</text>
</comment>
<dbReference type="EMBL" id="CAOQHR010000004">
    <property type="protein sequence ID" value="CAI6334015.1"/>
    <property type="molecule type" value="Genomic_DNA"/>
</dbReference>
<protein>
    <submittedName>
        <fullName evidence="2">Uncharacterized protein</fullName>
    </submittedName>
</protein>
<dbReference type="Proteomes" id="UP001152607">
    <property type="component" value="Unassembled WGS sequence"/>
</dbReference>
<sequence length="168" mass="19352">MSSGPPDEPYTRSRTPPPSNLQLPPVTHAPGFASLSFVGENLLRFYDFPVTLTPSIWQAVARYWPKGIHEDQRYKNDDLYQVMFSGKPFSLDEEESYLQSKIFVRELLRVLYAYGWVFTAAANLNDAKDTLVFRYQEQVERYDWAAVVFSHTNGIYFMDCEQCPSISG</sequence>
<dbReference type="PANTHER" id="PTHR38696">
    <property type="entry name" value="MEDIATOR OF RNA POLYMERASE II TRANSCRIPTION SUBUNIT 13"/>
    <property type="match status" value="1"/>
</dbReference>
<keyword evidence="3" id="KW-1185">Reference proteome</keyword>
<proteinExistence type="predicted"/>
<gene>
    <name evidence="2" type="ORF">PDIGIT_LOCUS7068</name>
</gene>
<evidence type="ECO:0000256" key="1">
    <source>
        <dbReference type="SAM" id="MobiDB-lite"/>
    </source>
</evidence>
<feature type="region of interest" description="Disordered" evidence="1">
    <location>
        <begin position="1"/>
        <end position="23"/>
    </location>
</feature>